<evidence type="ECO:0000313" key="1">
    <source>
        <dbReference type="EMBL" id="KAK8220125.1"/>
    </source>
</evidence>
<organism evidence="1 2">
    <name type="scientific">Zalaria obscura</name>
    <dbReference type="NCBI Taxonomy" id="2024903"/>
    <lineage>
        <taxon>Eukaryota</taxon>
        <taxon>Fungi</taxon>
        <taxon>Dikarya</taxon>
        <taxon>Ascomycota</taxon>
        <taxon>Pezizomycotina</taxon>
        <taxon>Dothideomycetes</taxon>
        <taxon>Dothideomycetidae</taxon>
        <taxon>Dothideales</taxon>
        <taxon>Zalariaceae</taxon>
        <taxon>Zalaria</taxon>
    </lineage>
</organism>
<protein>
    <submittedName>
        <fullName evidence="1">Vacuolar protein sorting-associated protein 16</fullName>
    </submittedName>
</protein>
<keyword evidence="2" id="KW-1185">Reference proteome</keyword>
<proteinExistence type="predicted"/>
<name>A0ACC3SNM8_9PEZI</name>
<dbReference type="Proteomes" id="UP001320706">
    <property type="component" value="Unassembled WGS sequence"/>
</dbReference>
<evidence type="ECO:0000313" key="2">
    <source>
        <dbReference type="Proteomes" id="UP001320706"/>
    </source>
</evidence>
<reference evidence="1" key="1">
    <citation type="submission" date="2024-02" db="EMBL/GenBank/DDBJ databases">
        <title>Metagenome Assembled Genome of Zalaria obscura JY119.</title>
        <authorList>
            <person name="Vighnesh L."/>
            <person name="Jagadeeshwari U."/>
            <person name="Venkata Ramana C."/>
            <person name="Sasikala C."/>
        </authorList>
    </citation>
    <scope>NUCLEOTIDE SEQUENCE</scope>
    <source>
        <strain evidence="1">JY119</strain>
    </source>
</reference>
<dbReference type="EMBL" id="JAMKPW020000002">
    <property type="protein sequence ID" value="KAK8220125.1"/>
    <property type="molecule type" value="Genomic_DNA"/>
</dbReference>
<comment type="caution">
    <text evidence="1">The sequence shown here is derived from an EMBL/GenBank/DDBJ whole genome shotgun (WGS) entry which is preliminary data.</text>
</comment>
<sequence length="842" mass="94972">MSKPTADWERVGDRFYRKLQLYTSVFDQDLELENYVVAGAPFSGAVAIYRDEEKLYTYRNSQAAKPTIDIYSCAGKLIHRISWDKGTIKGLGWSEEEKLVVVTSDGTVRLYHDLQGDFIPFTLGHGAEEHGVNSCRFWTTGFVALLGNNQLVAVTRYEEPRPSLLATPPSDEVASWSIIPPAYTLSRSVEVLLAIGKSIMVVDASEAEDRMLENGPLRHVGVSPNGRFIALYTDDGKVWVISSDFQNRLSEYDSRVKTPPKDLQWCGNNAVVLAWEDEVHLIGPNGSATKYYYDSFVHLVPDIDGLRLFTNDVCEFLQKVPEPSEETFRLGSTSPASVLLDAVDQLEKKSPKADDNIQLIRPNLDEAVDTCIRAAGQEFSIHWQKQLLRAASYGKSVLDLYSSDDFVDMSSTLRVLNATRFYEIGLPLTYDQYLRLGPERLVNRLVNRAEYLLALKISEYLNLPTDRIYVHWARQKVRSSSTQEEDLCAEIVTRLKDKRGISFEEIASAAFEEGRSALATQLLEHEPRAGKQVPLLLNAGEDVRALDKALESGDTDLVMHVLLHLKKKVPLASFFRTINSRPVASALVEATAMDSDTELLKDLYYQDDRRVDGSNLLLAEAIEAKEMDKKMDKLQSATRYLADAKEFAFQVKAVEETQRLLKMQEAFEKDLGDHYTGLSVNETIFKLVSSGNVKRSLKVQSEFKVGEKVYWWLRLRALVGRRDWRELEDMSKNRKSPIGWEVSFGTNSDALVGRMLTRSEQPFFNEILGAGNSKLASVFIPKYTSLTPQERVDMWTKCGLIVKAGEEALKVKDVRMLEELRGKATGQAVMEIESMIGQLTKR</sequence>
<accession>A0ACC3SNM8</accession>
<gene>
    <name evidence="1" type="primary">vps16</name>
    <name evidence="1" type="ORF">M8818_000541</name>
</gene>